<dbReference type="Gene3D" id="3.30.70.600">
    <property type="entry name" value="Ribosomal protein S10 domain"/>
    <property type="match status" value="1"/>
</dbReference>
<evidence type="ECO:0000313" key="5">
    <source>
        <dbReference type="EMBL" id="LAB73603.1"/>
    </source>
</evidence>
<dbReference type="SMART" id="SM01403">
    <property type="entry name" value="Ribosomal_S10"/>
    <property type="match status" value="1"/>
</dbReference>
<organism evidence="5">
    <name type="scientific">Hirondellea gigas</name>
    <dbReference type="NCBI Taxonomy" id="1518452"/>
    <lineage>
        <taxon>Eukaryota</taxon>
        <taxon>Metazoa</taxon>
        <taxon>Ecdysozoa</taxon>
        <taxon>Arthropoda</taxon>
        <taxon>Crustacea</taxon>
        <taxon>Multicrustacea</taxon>
        <taxon>Malacostraca</taxon>
        <taxon>Eumalacostraca</taxon>
        <taxon>Peracarida</taxon>
        <taxon>Amphipoda</taxon>
        <taxon>Amphilochidea</taxon>
        <taxon>Lysianassida</taxon>
        <taxon>Lysianassidira</taxon>
        <taxon>Lysianassoidea</taxon>
        <taxon>Lysianassidae</taxon>
        <taxon>Hirondellea</taxon>
    </lineage>
</organism>
<dbReference type="GO" id="GO:1990904">
    <property type="term" value="C:ribonucleoprotein complex"/>
    <property type="evidence" value="ECO:0007669"/>
    <property type="project" value="UniProtKB-KW"/>
</dbReference>
<dbReference type="InterPro" id="IPR027486">
    <property type="entry name" value="Ribosomal_uS10_dom"/>
</dbReference>
<keyword evidence="2 5" id="KW-0689">Ribosomal protein</keyword>
<dbReference type="InterPro" id="IPR001848">
    <property type="entry name" value="Ribosomal_uS10"/>
</dbReference>
<evidence type="ECO:0000259" key="4">
    <source>
        <dbReference type="SMART" id="SM01403"/>
    </source>
</evidence>
<accession>A0A2P2IGT3</accession>
<protein>
    <submittedName>
        <fullName evidence="5">30S ribosomal protein S10</fullName>
    </submittedName>
</protein>
<keyword evidence="3" id="KW-0687">Ribonucleoprotein</keyword>
<dbReference type="GO" id="GO:0003723">
    <property type="term" value="F:RNA binding"/>
    <property type="evidence" value="ECO:0007669"/>
    <property type="project" value="InterPro"/>
</dbReference>
<dbReference type="NCBIfam" id="TIGR01049">
    <property type="entry name" value="rpsJ_bact"/>
    <property type="match status" value="1"/>
</dbReference>
<dbReference type="Pfam" id="PF00338">
    <property type="entry name" value="Ribosomal_S10"/>
    <property type="match status" value="1"/>
</dbReference>
<dbReference type="GO" id="GO:0005840">
    <property type="term" value="C:ribosome"/>
    <property type="evidence" value="ECO:0007669"/>
    <property type="project" value="UniProtKB-KW"/>
</dbReference>
<evidence type="ECO:0000256" key="1">
    <source>
        <dbReference type="ARBA" id="ARBA00007102"/>
    </source>
</evidence>
<dbReference type="PROSITE" id="PS00361">
    <property type="entry name" value="RIBOSOMAL_S10"/>
    <property type="match status" value="1"/>
</dbReference>
<dbReference type="InterPro" id="IPR018268">
    <property type="entry name" value="Ribosomal_uS10_CS"/>
</dbReference>
<dbReference type="AlphaFoldDB" id="A0A2P2IGT3"/>
<dbReference type="PANTHER" id="PTHR11700">
    <property type="entry name" value="30S RIBOSOMAL PROTEIN S10 FAMILY MEMBER"/>
    <property type="match status" value="1"/>
</dbReference>
<dbReference type="PRINTS" id="PR00971">
    <property type="entry name" value="RIBOSOMALS10"/>
</dbReference>
<dbReference type="SUPFAM" id="SSF54999">
    <property type="entry name" value="Ribosomal protein S10"/>
    <property type="match status" value="1"/>
</dbReference>
<dbReference type="FunFam" id="3.30.70.600:FF:000003">
    <property type="entry name" value="30S ribosomal protein S10"/>
    <property type="match status" value="1"/>
</dbReference>
<proteinExistence type="evidence at transcript level"/>
<dbReference type="HAMAP" id="MF_00508">
    <property type="entry name" value="Ribosomal_uS10"/>
    <property type="match status" value="1"/>
</dbReference>
<dbReference type="GO" id="GO:0006412">
    <property type="term" value="P:translation"/>
    <property type="evidence" value="ECO:0007669"/>
    <property type="project" value="InterPro"/>
</dbReference>
<feature type="domain" description="Small ribosomal subunit protein uS10" evidence="4">
    <location>
        <begin position="25"/>
        <end position="119"/>
    </location>
</feature>
<comment type="similarity">
    <text evidence="1">Belongs to the universal ribosomal protein uS10 family.</text>
</comment>
<dbReference type="EMBL" id="IACF01008020">
    <property type="protein sequence ID" value="LAB73603.1"/>
    <property type="molecule type" value="mRNA"/>
</dbReference>
<dbReference type="InterPro" id="IPR036838">
    <property type="entry name" value="Ribosomal_uS10_dom_sf"/>
</dbReference>
<evidence type="ECO:0000256" key="2">
    <source>
        <dbReference type="ARBA" id="ARBA00022980"/>
    </source>
</evidence>
<sequence>MIVDLKNYKTLQDGRCNIQMASKLRIYLNAYDHKLLDQSAAKIADVAKKSGAEIAGPMPLPTKIKKHTVLKSVHVNKSSREQFEMRIHRRMVEIKDATQKTISSLTAVNLPAGVGIEIKQV</sequence>
<reference evidence="5" key="1">
    <citation type="journal article" date="2018" name="Biosci. Biotechnol. Biochem.">
        <title>Polysaccharide hydrolase of the hadal zone amphipods Hirondellea gigas.</title>
        <authorList>
            <person name="Kobayashi H."/>
            <person name="Nagahama T."/>
            <person name="Arai W."/>
            <person name="Sasagawa Y."/>
            <person name="Umeda M."/>
            <person name="Hayashi T."/>
            <person name="Nikaido I."/>
            <person name="Watanabe H."/>
            <person name="Oguri K."/>
            <person name="Kitazato H."/>
            <person name="Fujioka K."/>
            <person name="Kido Y."/>
            <person name="Takami H."/>
        </authorList>
    </citation>
    <scope>NUCLEOTIDE SEQUENCE</scope>
    <source>
        <tissue evidence="5">Whole body</tissue>
    </source>
</reference>
<name>A0A2P2IGT3_9CRUS</name>
<dbReference type="NCBIfam" id="NF001861">
    <property type="entry name" value="PRK00596.1"/>
    <property type="match status" value="1"/>
</dbReference>
<evidence type="ECO:0000256" key="3">
    <source>
        <dbReference type="ARBA" id="ARBA00023274"/>
    </source>
</evidence>
<dbReference type="GO" id="GO:0003735">
    <property type="term" value="F:structural constituent of ribosome"/>
    <property type="evidence" value="ECO:0007669"/>
    <property type="project" value="InterPro"/>
</dbReference>